<proteinExistence type="predicted"/>
<keyword evidence="2" id="KW-1133">Transmembrane helix</keyword>
<protein>
    <submittedName>
        <fullName evidence="3">Uncharacterized protein</fullName>
    </submittedName>
</protein>
<name>A0AAV2SVZ1_CALDB</name>
<feature type="compositionally biased region" description="Polar residues" evidence="1">
    <location>
        <begin position="520"/>
        <end position="538"/>
    </location>
</feature>
<feature type="region of interest" description="Disordered" evidence="1">
    <location>
        <begin position="577"/>
        <end position="601"/>
    </location>
</feature>
<feature type="compositionally biased region" description="Low complexity" evidence="1">
    <location>
        <begin position="500"/>
        <end position="513"/>
    </location>
</feature>
<dbReference type="Proteomes" id="UP001497525">
    <property type="component" value="Unassembled WGS sequence"/>
</dbReference>
<feature type="compositionally biased region" description="Polar residues" evidence="1">
    <location>
        <begin position="445"/>
        <end position="458"/>
    </location>
</feature>
<feature type="region of interest" description="Disordered" evidence="1">
    <location>
        <begin position="327"/>
        <end position="347"/>
    </location>
</feature>
<evidence type="ECO:0000313" key="3">
    <source>
        <dbReference type="EMBL" id="CAL5129312.1"/>
    </source>
</evidence>
<dbReference type="EMBL" id="CAXLJL010000001">
    <property type="protein sequence ID" value="CAL5129312.1"/>
    <property type="molecule type" value="Genomic_DNA"/>
</dbReference>
<feature type="transmembrane region" description="Helical" evidence="2">
    <location>
        <begin position="832"/>
        <end position="856"/>
    </location>
</feature>
<feature type="region of interest" description="Disordered" evidence="1">
    <location>
        <begin position="616"/>
        <end position="654"/>
    </location>
</feature>
<feature type="compositionally biased region" description="Basic and acidic residues" evidence="1">
    <location>
        <begin position="679"/>
        <end position="700"/>
    </location>
</feature>
<evidence type="ECO:0000256" key="1">
    <source>
        <dbReference type="SAM" id="MobiDB-lite"/>
    </source>
</evidence>
<evidence type="ECO:0000256" key="2">
    <source>
        <dbReference type="SAM" id="Phobius"/>
    </source>
</evidence>
<feature type="region of interest" description="Disordered" evidence="1">
    <location>
        <begin position="679"/>
        <end position="719"/>
    </location>
</feature>
<comment type="caution">
    <text evidence="3">The sequence shown here is derived from an EMBL/GenBank/DDBJ whole genome shotgun (WGS) entry which is preliminary data.</text>
</comment>
<keyword evidence="2" id="KW-0472">Membrane</keyword>
<dbReference type="AlphaFoldDB" id="A0AAV2SVZ1"/>
<organism evidence="3 4">
    <name type="scientific">Calicophoron daubneyi</name>
    <name type="common">Rumen fluke</name>
    <name type="synonym">Paramphistomum daubneyi</name>
    <dbReference type="NCBI Taxonomy" id="300641"/>
    <lineage>
        <taxon>Eukaryota</taxon>
        <taxon>Metazoa</taxon>
        <taxon>Spiralia</taxon>
        <taxon>Lophotrochozoa</taxon>
        <taxon>Platyhelminthes</taxon>
        <taxon>Trematoda</taxon>
        <taxon>Digenea</taxon>
        <taxon>Plagiorchiida</taxon>
        <taxon>Pronocephalata</taxon>
        <taxon>Paramphistomoidea</taxon>
        <taxon>Paramphistomidae</taxon>
        <taxon>Calicophoron</taxon>
    </lineage>
</organism>
<sequence length="884" mass="99304">MLMCTLGFRPYSVKINCIPISIGRFGNAYSVRAIAKLATKVIDCEPHRTYDHVQEPFCLRLGDTGNSCDGWTPHSDFTIRSRVHSTPLPLRFVPIRSRTDRKFVNSRDQRTEKFTYHYVVEESIDCCDAIRLCKEYFEFYKSELSRSLYRHSLNTSMPTDSSPSTQLTNFTISAVGQRLPPYTRSSVATPYGVVSNTDPASTVIGEPNSDDRGKYLDCIRYPQSSAMMSAQAVQYAKVPSVVFDSQSQTQRQLIQGQDGFVQWYPPVLSPQPIPPNPYHVPPSTVFYRPQGCGTVTDLGDTHSIAFQSTRTDPVAHQQARQYLVRSTDGRHGTSRHTVEGDQRDSHLSRYHRRSFPKTKHYLIDEPSTILQNSCRIIDTSTASARTESIRNVVDHRRSRPSRIPQRVGTLPTDECLYARLANMNVSDSQYLPSESRRMDRDTVDYNPSLNDNDLISRQDNYYVRPQKELRTHLCPQGVLTPPRNYRQCDLLQNYEICDDPQSSGQPSYSSSGGYTCGKSGDQNNYDPTTTDPPLSTESRVIQSEPFRYSHSSSQSRTSQARKCSLDTVDTAGGTFESQCCGQTQNQTEESQPPSLLRSSGQTSEICDSLCTSLQQFQLPPSPPHSAEKSGQKVLSSAEKYPESNLPSPPSQSFLNELHRPVKTTVAANNSAQAIHPMKLDCATEEHSTDTGFSSRRDSQRYRANGGRRLPLTPPERMSQQRLQCISPDLITGRRTPQPTIVYSPSPTSELPSIVMFRNNQSVSAVEPDELHNILSPRDQQPFDMFGDTLHDNDGDDHIPKDISSRWTPSQAACEQVTVASSNVRGPFVESSYLVVQMAGLTTTQIMVAVVIIQVVLDKTRSTIDYYPLTGSDKWDSDHWIERMK</sequence>
<feature type="region of interest" description="Disordered" evidence="1">
    <location>
        <begin position="431"/>
        <end position="458"/>
    </location>
</feature>
<accession>A0AAV2SVZ1</accession>
<evidence type="ECO:0000313" key="4">
    <source>
        <dbReference type="Proteomes" id="UP001497525"/>
    </source>
</evidence>
<feature type="region of interest" description="Disordered" evidence="1">
    <location>
        <begin position="499"/>
        <end position="538"/>
    </location>
</feature>
<gene>
    <name evidence="3" type="ORF">CDAUBV1_LOCUS249</name>
</gene>
<keyword evidence="2" id="KW-0812">Transmembrane</keyword>
<reference evidence="3" key="1">
    <citation type="submission" date="2024-06" db="EMBL/GenBank/DDBJ databases">
        <authorList>
            <person name="Liu X."/>
            <person name="Lenzi L."/>
            <person name="Haldenby T S."/>
            <person name="Uol C."/>
        </authorList>
    </citation>
    <scope>NUCLEOTIDE SEQUENCE</scope>
</reference>
<feature type="compositionally biased region" description="Basic and acidic residues" evidence="1">
    <location>
        <begin position="434"/>
        <end position="443"/>
    </location>
</feature>